<dbReference type="InterPro" id="IPR014043">
    <property type="entry name" value="Acyl_transferase_dom"/>
</dbReference>
<evidence type="ECO:0000256" key="7">
    <source>
        <dbReference type="SAM" id="MobiDB-lite"/>
    </source>
</evidence>
<dbReference type="Pfam" id="PF07993">
    <property type="entry name" value="NAD_binding_4"/>
    <property type="match status" value="1"/>
</dbReference>
<dbReference type="InterPro" id="IPR049900">
    <property type="entry name" value="PKS_mFAS_DH"/>
</dbReference>
<evidence type="ECO:0000256" key="2">
    <source>
        <dbReference type="ARBA" id="ARBA00022553"/>
    </source>
</evidence>
<keyword evidence="3" id="KW-0808">Transferase</keyword>
<dbReference type="InterPro" id="IPR029063">
    <property type="entry name" value="SAM-dependent_MTases_sf"/>
</dbReference>
<dbReference type="InterPro" id="IPR016035">
    <property type="entry name" value="Acyl_Trfase/lysoPLipase"/>
</dbReference>
<feature type="region of interest" description="C-terminal hotdog fold" evidence="6">
    <location>
        <begin position="1459"/>
        <end position="1607"/>
    </location>
</feature>
<dbReference type="InterPro" id="IPR016039">
    <property type="entry name" value="Thiolase-like"/>
</dbReference>
<evidence type="ECO:0000259" key="8">
    <source>
        <dbReference type="PROSITE" id="PS50075"/>
    </source>
</evidence>
<dbReference type="Pfam" id="PF16073">
    <property type="entry name" value="SAT"/>
    <property type="match status" value="1"/>
</dbReference>
<keyword evidence="12" id="KW-1185">Reference proteome</keyword>
<gene>
    <name evidence="11" type="ORF">EKO27_g9824</name>
</gene>
<dbReference type="Pfam" id="PF02801">
    <property type="entry name" value="Ketoacyl-synt_C"/>
    <property type="match status" value="1"/>
</dbReference>
<keyword evidence="2" id="KW-0597">Phosphoprotein</keyword>
<feature type="active site" description="Proton donor; for dehydratase activity" evidence="6">
    <location>
        <position position="1514"/>
    </location>
</feature>
<dbReference type="InterPro" id="IPR006162">
    <property type="entry name" value="Ppantetheine_attach_site"/>
</dbReference>
<dbReference type="InterPro" id="IPR014031">
    <property type="entry name" value="Ketoacyl_synth_C"/>
</dbReference>
<evidence type="ECO:0000256" key="3">
    <source>
        <dbReference type="ARBA" id="ARBA00022679"/>
    </source>
</evidence>
<feature type="region of interest" description="Disordered" evidence="7">
    <location>
        <begin position="1650"/>
        <end position="1669"/>
    </location>
</feature>
<keyword evidence="1" id="KW-0596">Phosphopantetheine</keyword>
<dbReference type="PANTHER" id="PTHR45681">
    <property type="entry name" value="POLYKETIDE SYNTHASE 44-RELATED"/>
    <property type="match status" value="1"/>
</dbReference>
<dbReference type="PROSITE" id="PS00606">
    <property type="entry name" value="KS3_1"/>
    <property type="match status" value="1"/>
</dbReference>
<dbReference type="InterPro" id="IPR036736">
    <property type="entry name" value="ACP-like_sf"/>
</dbReference>
<dbReference type="PROSITE" id="PS52019">
    <property type="entry name" value="PKS_MFAS_DH"/>
    <property type="match status" value="1"/>
</dbReference>
<dbReference type="CDD" id="cd02440">
    <property type="entry name" value="AdoMet_MTases"/>
    <property type="match status" value="1"/>
</dbReference>
<evidence type="ECO:0000256" key="5">
    <source>
        <dbReference type="ARBA" id="ARBA00023315"/>
    </source>
</evidence>
<dbReference type="Pfam" id="PF08242">
    <property type="entry name" value="Methyltransf_12"/>
    <property type="match status" value="1"/>
</dbReference>
<evidence type="ECO:0000259" key="10">
    <source>
        <dbReference type="PROSITE" id="PS52019"/>
    </source>
</evidence>
<dbReference type="SMART" id="SM00827">
    <property type="entry name" value="PKS_AT"/>
    <property type="match status" value="1"/>
</dbReference>
<keyword evidence="4" id="KW-0511">Multifunctional enzyme</keyword>
<feature type="compositionally biased region" description="Low complexity" evidence="7">
    <location>
        <begin position="1771"/>
        <end position="1781"/>
    </location>
</feature>
<name>A0A439CT06_9PEZI</name>
<feature type="region of interest" description="Disordered" evidence="7">
    <location>
        <begin position="1749"/>
        <end position="1805"/>
    </location>
</feature>
<dbReference type="SUPFAM" id="SSF47336">
    <property type="entry name" value="ACP-like"/>
    <property type="match status" value="1"/>
</dbReference>
<dbReference type="Pfam" id="PF00550">
    <property type="entry name" value="PP-binding"/>
    <property type="match status" value="1"/>
</dbReference>
<dbReference type="PROSITE" id="PS52004">
    <property type="entry name" value="KS3_2"/>
    <property type="match status" value="1"/>
</dbReference>
<dbReference type="InterPro" id="IPR020841">
    <property type="entry name" value="PKS_Beta-ketoAc_synthase_dom"/>
</dbReference>
<dbReference type="SUPFAM" id="SSF52151">
    <property type="entry name" value="FabD/lysophospholipase-like"/>
    <property type="match status" value="1"/>
</dbReference>
<dbReference type="InterPro" id="IPR013120">
    <property type="entry name" value="FAR_NAD-bd"/>
</dbReference>
<dbReference type="GO" id="GO:0004315">
    <property type="term" value="F:3-oxoacyl-[acyl-carrier-protein] synthase activity"/>
    <property type="evidence" value="ECO:0007669"/>
    <property type="project" value="InterPro"/>
</dbReference>
<dbReference type="Gene3D" id="3.40.366.10">
    <property type="entry name" value="Malonyl-Coenzyme A Acyl Carrier Protein, domain 2"/>
    <property type="match status" value="2"/>
</dbReference>
<proteinExistence type="predicted"/>
<dbReference type="Proteomes" id="UP000286045">
    <property type="component" value="Unassembled WGS sequence"/>
</dbReference>
<dbReference type="InterPro" id="IPR041068">
    <property type="entry name" value="HTH_51"/>
</dbReference>
<organism evidence="11 12">
    <name type="scientific">Xylaria grammica</name>
    <dbReference type="NCBI Taxonomy" id="363999"/>
    <lineage>
        <taxon>Eukaryota</taxon>
        <taxon>Fungi</taxon>
        <taxon>Dikarya</taxon>
        <taxon>Ascomycota</taxon>
        <taxon>Pezizomycotina</taxon>
        <taxon>Sordariomycetes</taxon>
        <taxon>Xylariomycetidae</taxon>
        <taxon>Xylariales</taxon>
        <taxon>Xylariaceae</taxon>
        <taxon>Xylaria</taxon>
    </lineage>
</organism>
<dbReference type="InterPro" id="IPR001227">
    <property type="entry name" value="Ac_transferase_dom_sf"/>
</dbReference>
<dbReference type="PROSITE" id="PS50075">
    <property type="entry name" value="CARRIER"/>
    <property type="match status" value="1"/>
</dbReference>
<dbReference type="GO" id="GO:0006633">
    <property type="term" value="P:fatty acid biosynthetic process"/>
    <property type="evidence" value="ECO:0007669"/>
    <property type="project" value="InterPro"/>
</dbReference>
<dbReference type="Pfam" id="PF00109">
    <property type="entry name" value="ketoacyl-synt"/>
    <property type="match status" value="1"/>
</dbReference>
<dbReference type="SUPFAM" id="SSF53335">
    <property type="entry name" value="S-adenosyl-L-methionine-dependent methyltransferases"/>
    <property type="match status" value="1"/>
</dbReference>
<evidence type="ECO:0000256" key="6">
    <source>
        <dbReference type="PROSITE-ProRule" id="PRU01363"/>
    </source>
</evidence>
<dbReference type="Gene3D" id="3.40.50.720">
    <property type="entry name" value="NAD(P)-binding Rossmann-like Domain"/>
    <property type="match status" value="1"/>
</dbReference>
<protein>
    <submittedName>
        <fullName evidence="11">Uncharacterized protein</fullName>
    </submittedName>
</protein>
<dbReference type="SUPFAM" id="SSF51735">
    <property type="entry name" value="NAD(P)-binding Rossmann-fold domains"/>
    <property type="match status" value="1"/>
</dbReference>
<dbReference type="InterPro" id="IPR042104">
    <property type="entry name" value="PKS_dehydratase_sf"/>
</dbReference>
<dbReference type="InterPro" id="IPR014030">
    <property type="entry name" value="Ketoacyl_synth_N"/>
</dbReference>
<dbReference type="Gene3D" id="3.10.129.110">
    <property type="entry name" value="Polyketide synthase dehydratase"/>
    <property type="match status" value="1"/>
</dbReference>
<dbReference type="InterPro" id="IPR050444">
    <property type="entry name" value="Polyketide_Synthase"/>
</dbReference>
<dbReference type="Gene3D" id="1.10.1200.10">
    <property type="entry name" value="ACP-like"/>
    <property type="match status" value="1"/>
</dbReference>
<dbReference type="InterPro" id="IPR009081">
    <property type="entry name" value="PP-bd_ACP"/>
</dbReference>
<dbReference type="CDD" id="cd00833">
    <property type="entry name" value="PKS"/>
    <property type="match status" value="1"/>
</dbReference>
<dbReference type="Pfam" id="PF00698">
    <property type="entry name" value="Acyl_transf_1"/>
    <property type="match status" value="1"/>
</dbReference>
<feature type="domain" description="Ketosynthase family 3 (KS3)" evidence="9">
    <location>
        <begin position="404"/>
        <end position="827"/>
    </location>
</feature>
<evidence type="ECO:0000313" key="12">
    <source>
        <dbReference type="Proteomes" id="UP000286045"/>
    </source>
</evidence>
<accession>A0A439CT06</accession>
<dbReference type="SUPFAM" id="SSF53901">
    <property type="entry name" value="Thiolase-like"/>
    <property type="match status" value="1"/>
</dbReference>
<dbReference type="EMBL" id="RYZI01000458">
    <property type="protein sequence ID" value="RWA05276.1"/>
    <property type="molecule type" value="Genomic_DNA"/>
</dbReference>
<dbReference type="PANTHER" id="PTHR45681:SF6">
    <property type="entry name" value="POLYKETIDE SYNTHASE 37"/>
    <property type="match status" value="1"/>
</dbReference>
<feature type="active site" description="Proton acceptor; for dehydratase activity" evidence="6">
    <location>
        <position position="1326"/>
    </location>
</feature>
<feature type="domain" description="PKS/mFAS DH" evidence="10">
    <location>
        <begin position="1291"/>
        <end position="1607"/>
    </location>
</feature>
<evidence type="ECO:0000256" key="1">
    <source>
        <dbReference type="ARBA" id="ARBA00022450"/>
    </source>
</evidence>
<dbReference type="GO" id="GO:0044550">
    <property type="term" value="P:secondary metabolite biosynthetic process"/>
    <property type="evidence" value="ECO:0007669"/>
    <property type="project" value="UniProtKB-ARBA"/>
</dbReference>
<dbReference type="InterPro" id="IPR013217">
    <property type="entry name" value="Methyltransf_12"/>
</dbReference>
<dbReference type="InterPro" id="IPR036291">
    <property type="entry name" value="NAD(P)-bd_dom_sf"/>
</dbReference>
<dbReference type="STRING" id="363999.A0A439CT06"/>
<feature type="domain" description="Carrier" evidence="8">
    <location>
        <begin position="1671"/>
        <end position="1745"/>
    </location>
</feature>
<feature type="region of interest" description="N-terminal hotdog fold" evidence="6">
    <location>
        <begin position="1291"/>
        <end position="1428"/>
    </location>
</feature>
<keyword evidence="5" id="KW-0012">Acyltransferase</keyword>
<reference evidence="11 12" key="1">
    <citation type="submission" date="2018-12" db="EMBL/GenBank/DDBJ databases">
        <title>Draft genome sequence of Xylaria grammica IHI A82.</title>
        <authorList>
            <person name="Buettner E."/>
            <person name="Kellner H."/>
        </authorList>
    </citation>
    <scope>NUCLEOTIDE SEQUENCE [LARGE SCALE GENOMIC DNA]</scope>
    <source>
        <strain evidence="11 12">IHI A82</strain>
    </source>
</reference>
<dbReference type="Gene3D" id="3.40.50.150">
    <property type="entry name" value="Vaccinia Virus protein VP39"/>
    <property type="match status" value="1"/>
</dbReference>
<evidence type="ECO:0000256" key="4">
    <source>
        <dbReference type="ARBA" id="ARBA00023268"/>
    </source>
</evidence>
<dbReference type="InterPro" id="IPR032088">
    <property type="entry name" value="SAT"/>
</dbReference>
<dbReference type="Pfam" id="PF18558">
    <property type="entry name" value="HTH_51"/>
    <property type="match status" value="1"/>
</dbReference>
<dbReference type="Gene3D" id="3.30.70.3290">
    <property type="match status" value="1"/>
</dbReference>
<dbReference type="PROSITE" id="PS00012">
    <property type="entry name" value="PHOSPHOPANTETHEINE"/>
    <property type="match status" value="1"/>
</dbReference>
<dbReference type="InterPro" id="IPR018201">
    <property type="entry name" value="Ketoacyl_synth_AS"/>
</dbReference>
<sequence length="2642" mass="288161">MLRDTTTTMAESAKDRLLLFGGQALRFNGESFRALSTQIRDMNEQSWIAETIKSLPACWEALIGEFPQYGVVGGGPQLLAELSTWFEIGSMRIDQQESAPALPNIILSPLVVVTHLIEYLKYLDTNSPSLGNSNARAWTGVLGFCTGSLSASAVALSKDAAEVRRYGATAIRLAMLIGGIVDAQGYHDTAGPAKALATAWNTTEAEGQLKNILRRYPESYVSVEYDQNRATVTTASSNVKQLQQELRGVGIIVYEIGLSGRFHHTWYLNHMESLIQYCSTHSDLCLPDASTLIHPTWGSIQSGIAQNSDVSMLASGPLHAYALKTILAHRCRWHQAFSTVVASAPNQSNLQIILFGPERCIPSSTHKFDVLAMSDAVARRAVQKPEFAKGTDITDSGVPTARATDDVAIIGMSIKVAGADDVDDFWDLLCHGSSQHQEVPGDRLSFDNVWREKDNSATARKWFGNFVNDHDAFDHKFFKKSAREMASTDPQQRLMLQTAYQAVEQSGYFGFSNSQDKNVGCFIGVCSADYENNAACYEPNAFTAIGNLKSFIAGKISHYFGWLGPSLCIDTACSSSLVAVHQACRAVLSGECSAALAGGANIMTNSLWYQNLAAASFLSPTGQCKPFDASADGYCRGEGFAAVLVKKMSRAIADGDQILGTISASVVYQNQNCTPVFVPNSPSLSDLFRDVIKRSEMEPRQITVVEAHGTGTQVGDPAEYQSVKSVLGPATGRPTALALGSVKGLVGHTECVSGAVSLIKTALMVSHKMIPPQVSFNTLNPAIAASPADGIEIVTRLKPWAVDGDLHAALINNYGASGSNASLVVTTAPNVHMPQNRPETGNLAYPIRFFGADERALRAYSQRLSRYLATSRSWSSTTSDAKSARSIANIAFNLSRQTNPNLNISLALSSNDVESLASKLELFAKGEPASDADITLLSTSQKPARPVILCFGGQVSTFVGLDHSVYRSSKIMRVHLHACDDICKSLPGVGSIFPAIHQITPINDPVKLQTCLFAMQYACAQSWVGCGITPAAVVGHSFGELVALCVSGVLSLHDALKMVSRRATLVRDLWGEDRGAMMAIEGKAGDGRPSFTLAGTSSEIDAVAETLAMPSFSSLRFKRLSVTNAFHSALVEPLIPGLVDIGRKLTFNKPRIALELATKVRRVEDMGMDANYVARHMREPVYFSHAIERLAQQYPSGCIFLEAGSNSTITKMASRALGSQSNSHFQAVNISGDGDTSRDNLTNATINLWKQGLPVTFWPHHRMQTYEYTPLFLPPTPLVEDVAPATTGTPPTGLFTFVEDSKRDRNSPHFRINTETEKYKELVSGHVIAGTAPICPATLIVDIVIEALTSARPDLSPSQTSWLPQIHQVSNLVPICLDYAMAVMLEFDATSLDHTWDWRITSCALGNTASGRTTLHVTGQLIFTNMDDTKLQAEFKRYERLTGYHRHCAEILDASDADDVIHGARNIYRAFSSVVDYPPPYQGVQRLVGKGNLSAGRVVQKAASDTWLDTHLSDSFSQVAGIWVNCMTDCDPSDMYIAVGFEKWIRSPVTRGEGDGKSQTWDVMAHHERASPKAFLSDIFVFDAASGRLQDVILGVNYHKVSKNSMQKTLARLTTPGRPAGHDTSSAIHHSGAEFHPVTSDPDVLPVKEKSSITPVGESGAATNEHADPSSDVSAKIRLILADISGLSPAEISYDTELAEIGIDSLMGMELGREMEGVFKASLMSDALACVITFRELVSHVAQVLGVSDGLGGHGQTSEESDSITYTEDTSSAALSPSSAPTVPDTDLQDIKPLADSTSGSSNHDELRLAPSIVFEAFEETKRLTDDFIADYRCADYMDTVLPKQTQLCVALAVEACEQLGLSLRSAKSGESVVRIPHEAQHKSLVDWMYDLLEHEARLIDITHATGVITRTAIAAPTKSSNQILAELLKTCPDHEWAHRLTHFAGSRLADVLRGNQDGIKLIFGTDEGRQLVTGLYGDSLLNKLANAQMRDTLTRLVEKLPKPFVGPLRIMELGAGTGGTTKDMVPMLARLGIPVEYTFTDLSGSFVAAARKKFGAQYPFMKFRVHDIEKPPAAELPPQHIVIASNAIHATRNLRQSVGNIRKALRPDGFLLMLEMTQPLYWVDMIFGLFEGWWLFEDGRRHAIAHQTRWKDDLQAVGYGRVDWTDGWRPEIEIQRIIVAQASAQPGFALQPREMKFQSPPKMLERTTDSQRIQLDEYVRQYTKQFNMPTSSGRSSLSDPFASSPEPVRVAVTGGTGSLGAHLIAHLAALPQVETIYCLNRRSTTGEPHERQEAAISYRGIEMTPEAKSKLVVLAIDSSKTQLGLEAATYEKLAKTITHIIHNAWPMTGKRPVTGLETQFAAMRNLIDLARDAALYRTHLASPSTGHSQIRDGHRITFQFISSIAVMGHHSLIEGNSRFAPESRASAEQLLPNGYAQAKWVCERMLDETLHKFPGHFRACVVRPGQIAGSSLSGYWNENEHLSFLVKSSQTLKLLPALEGDMCWTPVDKVAAAVAELLLRADAPDGPMAAVYHIDNPVRQPWRGTLSVLADEFRVPAENIAPFDEWVRRVRRFPGSAEDNPAVRLVDFLDDNFLRMSCGGLLLETSNSCAHSPTMRAVGPVHEDTLRLYIQQWKATGFLHG</sequence>
<dbReference type="Gene3D" id="3.40.47.10">
    <property type="match status" value="1"/>
</dbReference>
<comment type="caution">
    <text evidence="11">The sequence shown here is derived from an EMBL/GenBank/DDBJ whole genome shotgun (WGS) entry which is preliminary data.</text>
</comment>
<evidence type="ECO:0000259" key="9">
    <source>
        <dbReference type="PROSITE" id="PS52004"/>
    </source>
</evidence>
<dbReference type="SMART" id="SM00825">
    <property type="entry name" value="PKS_KS"/>
    <property type="match status" value="1"/>
</dbReference>
<evidence type="ECO:0000313" key="11">
    <source>
        <dbReference type="EMBL" id="RWA05276.1"/>
    </source>
</evidence>